<name>A0A9X2EJZ7_9GAMM</name>
<sequence length="81" mass="9275">MGLIMETTGHHTLKDLFSQLGLASEDAQIHEFLVTHFLYRHEKLSAASFWSDGQREFIESAILDDSDWCVAVDELDSLLRH</sequence>
<dbReference type="RefSeq" id="WP_252465081.1">
    <property type="nucleotide sequence ID" value="NZ_JALBWM010000012.1"/>
</dbReference>
<comment type="caution">
    <text evidence="1">The sequence shown here is derived from an EMBL/GenBank/DDBJ whole genome shotgun (WGS) entry which is preliminary data.</text>
</comment>
<organism evidence="1 2">
    <name type="scientific">Microbulbifer okhotskensis</name>
    <dbReference type="NCBI Taxonomy" id="2926617"/>
    <lineage>
        <taxon>Bacteria</taxon>
        <taxon>Pseudomonadati</taxon>
        <taxon>Pseudomonadota</taxon>
        <taxon>Gammaproteobacteria</taxon>
        <taxon>Cellvibrionales</taxon>
        <taxon>Microbulbiferaceae</taxon>
        <taxon>Microbulbifer</taxon>
    </lineage>
</organism>
<gene>
    <name evidence="1" type="ORF">MO867_04705</name>
</gene>
<accession>A0A9X2EJZ7</accession>
<keyword evidence="2" id="KW-1185">Reference proteome</keyword>
<dbReference type="AlphaFoldDB" id="A0A9X2EJZ7"/>
<dbReference type="Gene3D" id="1.10.10.1130">
    <property type="entry name" value="Uncharacterised protein PF10982, DUF2789"/>
    <property type="match status" value="1"/>
</dbReference>
<evidence type="ECO:0000313" key="1">
    <source>
        <dbReference type="EMBL" id="MCO1333637.1"/>
    </source>
</evidence>
<proteinExistence type="predicted"/>
<dbReference type="EMBL" id="JALBWM010000012">
    <property type="protein sequence ID" value="MCO1333637.1"/>
    <property type="molecule type" value="Genomic_DNA"/>
</dbReference>
<dbReference type="Pfam" id="PF10982">
    <property type="entry name" value="DUF2789"/>
    <property type="match status" value="1"/>
</dbReference>
<reference evidence="1" key="1">
    <citation type="journal article" date="2022" name="Arch. Microbiol.">
        <title>Microbulbifer okhotskensis sp. nov., isolated from a deep bottom sediment of the Okhotsk Sea.</title>
        <authorList>
            <person name="Romanenko L."/>
            <person name="Kurilenko V."/>
            <person name="Otstavnykh N."/>
            <person name="Velansky P."/>
            <person name="Isaeva M."/>
            <person name="Mikhailov V."/>
        </authorList>
    </citation>
    <scope>NUCLEOTIDE SEQUENCE</scope>
    <source>
        <strain evidence="1">OS29</strain>
    </source>
</reference>
<dbReference type="InterPro" id="IPR038086">
    <property type="entry name" value="DUF2789_sf"/>
</dbReference>
<dbReference type="Proteomes" id="UP001139028">
    <property type="component" value="Unassembled WGS sequence"/>
</dbReference>
<evidence type="ECO:0000313" key="2">
    <source>
        <dbReference type="Proteomes" id="UP001139028"/>
    </source>
</evidence>
<protein>
    <submittedName>
        <fullName evidence="1">DUF2789 domain-containing protein</fullName>
    </submittedName>
</protein>
<dbReference type="InterPro" id="IPR021250">
    <property type="entry name" value="DUF2789"/>
</dbReference>